<dbReference type="InterPro" id="IPR000573">
    <property type="entry name" value="AconitaseA/IPMdHydase_ssu_swvl"/>
</dbReference>
<dbReference type="Gene3D" id="2.130.10.10">
    <property type="entry name" value="YVTN repeat-like/Quinoprotein amine dehydrogenase"/>
    <property type="match status" value="2"/>
</dbReference>
<dbReference type="CDD" id="cd01577">
    <property type="entry name" value="IPMI_Swivel"/>
    <property type="match status" value="1"/>
</dbReference>
<dbReference type="InterPro" id="IPR001030">
    <property type="entry name" value="Acoase/IPM_deHydtase_lsu_aba"/>
</dbReference>
<dbReference type="PROSITE" id="PS00678">
    <property type="entry name" value="WD_REPEATS_1"/>
    <property type="match status" value="1"/>
</dbReference>
<dbReference type="GO" id="GO:0170034">
    <property type="term" value="P:L-amino acid biosynthetic process"/>
    <property type="evidence" value="ECO:0007669"/>
    <property type="project" value="UniProtKB-ARBA"/>
</dbReference>
<dbReference type="GO" id="GO:0170038">
    <property type="term" value="P:proteinogenic amino acid biosynthetic process"/>
    <property type="evidence" value="ECO:0007669"/>
    <property type="project" value="UniProtKB-ARBA"/>
</dbReference>
<protein>
    <submittedName>
        <fullName evidence="11">Aconitate hydratase</fullName>
    </submittedName>
</protein>
<keyword evidence="1 7" id="KW-0853">WD repeat</keyword>
<feature type="region of interest" description="Disordered" evidence="8">
    <location>
        <begin position="1232"/>
        <end position="1252"/>
    </location>
</feature>
<reference evidence="11" key="1">
    <citation type="submission" date="2023-08" db="EMBL/GenBank/DDBJ databases">
        <title>Reference Genome Resource for the Citrus Pathogen Phytophthora citrophthora.</title>
        <authorList>
            <person name="Moller H."/>
            <person name="Coetzee B."/>
            <person name="Rose L.J."/>
            <person name="Van Niekerk J.M."/>
        </authorList>
    </citation>
    <scope>NUCLEOTIDE SEQUENCE</scope>
    <source>
        <strain evidence="11">STE-U-9442</strain>
    </source>
</reference>
<evidence type="ECO:0000256" key="2">
    <source>
        <dbReference type="ARBA" id="ARBA00022723"/>
    </source>
</evidence>
<evidence type="ECO:0000259" key="10">
    <source>
        <dbReference type="Pfam" id="PF00694"/>
    </source>
</evidence>
<feature type="domain" description="Aconitase A/isopropylmalate dehydratase small subunit swivel" evidence="10">
    <location>
        <begin position="564"/>
        <end position="620"/>
    </location>
</feature>
<evidence type="ECO:0000256" key="5">
    <source>
        <dbReference type="ARBA" id="ARBA00023014"/>
    </source>
</evidence>
<dbReference type="SUPFAM" id="SSF53732">
    <property type="entry name" value="Aconitase iron-sulfur domain"/>
    <property type="match status" value="1"/>
</dbReference>
<dbReference type="PRINTS" id="PR00415">
    <property type="entry name" value="ACONITASE"/>
</dbReference>
<dbReference type="InterPro" id="IPR015943">
    <property type="entry name" value="WD40/YVTN_repeat-like_dom_sf"/>
</dbReference>
<keyword evidence="6" id="KW-0456">Lyase</keyword>
<feature type="compositionally biased region" description="Basic and acidic residues" evidence="8">
    <location>
        <begin position="771"/>
        <end position="784"/>
    </location>
</feature>
<gene>
    <name evidence="11" type="ORF">P3T76_004238</name>
</gene>
<proteinExistence type="predicted"/>
<dbReference type="Pfam" id="PF00400">
    <property type="entry name" value="WD40"/>
    <property type="match status" value="2"/>
</dbReference>
<keyword evidence="12" id="KW-1185">Reference proteome</keyword>
<feature type="domain" description="Aconitase/3-isopropylmalate dehydratase large subunit alpha/beta/alpha" evidence="9">
    <location>
        <begin position="70"/>
        <end position="424"/>
    </location>
</feature>
<accession>A0AAD9GUI2</accession>
<evidence type="ECO:0000313" key="12">
    <source>
        <dbReference type="Proteomes" id="UP001259832"/>
    </source>
</evidence>
<evidence type="ECO:0000313" key="11">
    <source>
        <dbReference type="EMBL" id="KAK1944326.1"/>
    </source>
</evidence>
<evidence type="ECO:0000256" key="7">
    <source>
        <dbReference type="PROSITE-ProRule" id="PRU00221"/>
    </source>
</evidence>
<dbReference type="InterPro" id="IPR033940">
    <property type="entry name" value="IPMI_Swivel"/>
</dbReference>
<dbReference type="SUPFAM" id="SSF52016">
    <property type="entry name" value="LeuD/IlvD-like"/>
    <property type="match status" value="1"/>
</dbReference>
<dbReference type="InterPro" id="IPR019775">
    <property type="entry name" value="WD40_repeat_CS"/>
</dbReference>
<dbReference type="GO" id="GO:0046872">
    <property type="term" value="F:metal ion binding"/>
    <property type="evidence" value="ECO:0007669"/>
    <property type="project" value="UniProtKB-KW"/>
</dbReference>
<dbReference type="PROSITE" id="PS50082">
    <property type="entry name" value="WD_REPEATS_2"/>
    <property type="match status" value="1"/>
</dbReference>
<evidence type="ECO:0000256" key="4">
    <source>
        <dbReference type="ARBA" id="ARBA00023004"/>
    </source>
</evidence>
<evidence type="ECO:0000256" key="8">
    <source>
        <dbReference type="SAM" id="MobiDB-lite"/>
    </source>
</evidence>
<dbReference type="Proteomes" id="UP001259832">
    <property type="component" value="Unassembled WGS sequence"/>
</dbReference>
<dbReference type="InterPro" id="IPR050067">
    <property type="entry name" value="IPM_dehydratase_rel_enz"/>
</dbReference>
<organism evidence="11 12">
    <name type="scientific">Phytophthora citrophthora</name>
    <dbReference type="NCBI Taxonomy" id="4793"/>
    <lineage>
        <taxon>Eukaryota</taxon>
        <taxon>Sar</taxon>
        <taxon>Stramenopiles</taxon>
        <taxon>Oomycota</taxon>
        <taxon>Peronosporomycetes</taxon>
        <taxon>Peronosporales</taxon>
        <taxon>Peronosporaceae</taxon>
        <taxon>Phytophthora</taxon>
    </lineage>
</organism>
<dbReference type="PANTHER" id="PTHR43822">
    <property type="entry name" value="HOMOACONITASE, MITOCHONDRIAL-RELATED"/>
    <property type="match status" value="1"/>
</dbReference>
<feature type="repeat" description="WD" evidence="7">
    <location>
        <begin position="1137"/>
        <end position="1179"/>
    </location>
</feature>
<dbReference type="Pfam" id="PF00330">
    <property type="entry name" value="Aconitase"/>
    <property type="match status" value="1"/>
</dbReference>
<name>A0AAD9GUI2_9STRA</name>
<dbReference type="GO" id="GO:0016836">
    <property type="term" value="F:hydro-lyase activity"/>
    <property type="evidence" value="ECO:0007669"/>
    <property type="project" value="InterPro"/>
</dbReference>
<feature type="compositionally biased region" description="Low complexity" evidence="8">
    <location>
        <begin position="1233"/>
        <end position="1252"/>
    </location>
</feature>
<keyword evidence="5" id="KW-0411">Iron-sulfur</keyword>
<dbReference type="InterPro" id="IPR015928">
    <property type="entry name" value="Aconitase/3IPM_dehydase_swvl"/>
</dbReference>
<evidence type="ECO:0000256" key="6">
    <source>
        <dbReference type="ARBA" id="ARBA00023239"/>
    </source>
</evidence>
<dbReference type="Pfam" id="PF00694">
    <property type="entry name" value="Aconitase_C"/>
    <property type="match status" value="1"/>
</dbReference>
<evidence type="ECO:0000256" key="1">
    <source>
        <dbReference type="ARBA" id="ARBA00022574"/>
    </source>
</evidence>
<dbReference type="InterPro" id="IPR036322">
    <property type="entry name" value="WD40_repeat_dom_sf"/>
</dbReference>
<sequence>MTSSTPPMNVIEKILCHHAVGLSQPFVRVGDVLCVKADWTIASELTFQAMDTMHAAIGRPPLHRPDRFWLALDHTVDPRVNHLPKQKALIEMSTNFAKTHGLTNFQPANTTIMHTEFARKRAQPGQIVIGADSHTCSAGGMGSFAAGLGAGDVVMPLVTGQTWFKVPEVCYIEFVGAPSFGIGGKDVILHILGELKRNTVAFERCVYYGGSGLKYLSDDARFAVANMSTEFGGIAGVFQADAITQRVLEARDSHFDEALFFEPDEGCNYAAHHVINLADVKPLIALYPSPDNCVSVQEKLGMKLDGCFIGACTTTQEDLILGALVLQQALLEGKRPSSTGNRRVTPGSLEIIDRLKELGLIRIYEEAGFTVGVPSCSFCVGIGADVAGEDEVWLSSQNRNFRNRMGKGSIGNLSSAAVVAASSFDMEVVDPLPYLAKINKDDFDSYRNWVEPDASTPSPAKATKSYKVTEPKPVLATGDDDETVQQAKEQAAVAELEAALPPKFSGKVQVFGDNIDTDAVIPAQFMGLNKSSPLWPAECETELDVLAAKSFAYVRPEFPQKVREGFNIIVAGTAFGSGSSREEAAICLKAVGVQAVIAKSFAYIYARNQPNNALLGIVVTDEKFHELAAEGEEVTVDLRNRVVSVKDHQVSFSLTQLEEAFLNGGGLKTLFKQHKADLFRAAMRGKAPKVISSGGVGCGDGCGDALLDQDNMFQDVTLGSARFKAKRTKQLAEINVQTLEIEMFDCEAQTDASTTSSSTQTGQAQPTSRSKSKETATDTQEDERRGLECLANVGGLMLREMAKNGATSSCFSGLEKYLEESEEKDITKLFRLSFDYDAYFQPPGTATSETGNSSSLRLSCTGVSWNATGSVIAVAYGRFDHSGWCNYRSALCLWNVFQSDLNPQKPSLVLETSSGLMCVAFHPQNPSIVAAGSFNGEVFVWDLEPAEYKFYSSGIGDYFHREPVTKVAWVYDIQTADYNIASVSGDGKTLFWRVKDKLAFPVEGYVMHLPQGIGGATSGKPNSDDTRSPVIGGKALAFSSTDKASRAFVVCSEGGVVARCFAKAPSVRSSDFKGEKKWTATAARLVSNLPRSKIPAARGKVEAYASAKRSKEVTLATVYEARLDPATIFPSAMDFVFEPHTAPVYDASFSPFRKSIFLTASADGTTRVYSTMQRELLLSFEVSPSSAYLYAAEWSRTRPLVFAAASEDGNVYVFDLKVDRVSPVLVLSGKDPATGSATTTETSTKGSTTKTTAASKIATTSPMFALDFNPRQRNFLAAGDSAGVVHIWKLSWQLANFQTGEGELLEALEHSN</sequence>
<dbReference type="PANTHER" id="PTHR43822:SF2">
    <property type="entry name" value="HOMOACONITASE, MITOCHONDRIAL"/>
    <property type="match status" value="1"/>
</dbReference>
<dbReference type="InterPro" id="IPR015931">
    <property type="entry name" value="Acnase/IPM_dHydase_lsu_aba_1/3"/>
</dbReference>
<dbReference type="InterPro" id="IPR011827">
    <property type="entry name" value="LeuD_type2/HacB/DmdB"/>
</dbReference>
<comment type="caution">
    <text evidence="11">The sequence shown here is derived from an EMBL/GenBank/DDBJ whole genome shotgun (WGS) entry which is preliminary data.</text>
</comment>
<dbReference type="InterPro" id="IPR001680">
    <property type="entry name" value="WD40_rpt"/>
</dbReference>
<dbReference type="Gene3D" id="3.20.19.10">
    <property type="entry name" value="Aconitase, domain 4"/>
    <property type="match status" value="1"/>
</dbReference>
<dbReference type="EMBL" id="JASMQC010000006">
    <property type="protein sequence ID" value="KAK1944326.1"/>
    <property type="molecule type" value="Genomic_DNA"/>
</dbReference>
<dbReference type="SMART" id="SM00320">
    <property type="entry name" value="WD40"/>
    <property type="match status" value="5"/>
</dbReference>
<keyword evidence="2" id="KW-0479">Metal-binding</keyword>
<feature type="compositionally biased region" description="Low complexity" evidence="8">
    <location>
        <begin position="750"/>
        <end position="768"/>
    </location>
</feature>
<evidence type="ECO:0000259" key="9">
    <source>
        <dbReference type="Pfam" id="PF00330"/>
    </source>
</evidence>
<dbReference type="NCBIfam" id="TIGR02087">
    <property type="entry name" value="LEUD_arch"/>
    <property type="match status" value="1"/>
</dbReference>
<dbReference type="Gene3D" id="3.30.499.10">
    <property type="entry name" value="Aconitase, domain 3"/>
    <property type="match status" value="2"/>
</dbReference>
<feature type="region of interest" description="Disordered" evidence="8">
    <location>
        <begin position="750"/>
        <end position="784"/>
    </location>
</feature>
<keyword evidence="3" id="KW-0677">Repeat</keyword>
<dbReference type="SUPFAM" id="SSF50978">
    <property type="entry name" value="WD40 repeat-like"/>
    <property type="match status" value="1"/>
</dbReference>
<dbReference type="GO" id="GO:0051536">
    <property type="term" value="F:iron-sulfur cluster binding"/>
    <property type="evidence" value="ECO:0007669"/>
    <property type="project" value="UniProtKB-KW"/>
</dbReference>
<evidence type="ECO:0000256" key="3">
    <source>
        <dbReference type="ARBA" id="ARBA00022737"/>
    </source>
</evidence>
<keyword evidence="4" id="KW-0408">Iron</keyword>
<dbReference type="InterPro" id="IPR036008">
    <property type="entry name" value="Aconitase_4Fe-4S_dom"/>
</dbReference>